<keyword evidence="3 6" id="KW-0812">Transmembrane</keyword>
<feature type="transmembrane region" description="Helical" evidence="6">
    <location>
        <begin position="89"/>
        <end position="109"/>
    </location>
</feature>
<dbReference type="InterPro" id="IPR051598">
    <property type="entry name" value="TSUP/Inactive_protease-like"/>
</dbReference>
<keyword evidence="8" id="KW-1185">Reference proteome</keyword>
<dbReference type="PANTHER" id="PTHR43701:SF2">
    <property type="entry name" value="MEMBRANE TRANSPORTER PROTEIN YJNA-RELATED"/>
    <property type="match status" value="1"/>
</dbReference>
<dbReference type="EMBL" id="CP032093">
    <property type="protein sequence ID" value="AXY01974.1"/>
    <property type="molecule type" value="Genomic_DNA"/>
</dbReference>
<evidence type="ECO:0000256" key="1">
    <source>
        <dbReference type="ARBA" id="ARBA00004141"/>
    </source>
</evidence>
<sequence>MLTELPLVYEILTSSNILVKLGLGFTFGLCLGLTGVGGGVLLIPLLQFVLGMHTVLAVGTASIIASLVKVSAAATHVKQRNVEWRQVSLMFMGALPLTLLSTQLIVALNKVPAYQVALNQFVQALIVLVMIASLVLVIRKYKAQDNNVASAEAVAPRKRTSLLSGMFCGSLLGSTGVGGGVILLPLLNSVIGINIKRAVGSSVVLSLMLSAITAWSYTNNGQGDLTTALILVTGAVASIPLTSYLMKRISDKSVYRITIGVIALSLIITIATEVL</sequence>
<accession>A0ABM6YW58</accession>
<keyword evidence="4 6" id="KW-1133">Transmembrane helix</keyword>
<comment type="subcellular location">
    <subcellularLocation>
        <location evidence="6">Cell membrane</location>
        <topology evidence="6">Multi-pass membrane protein</topology>
    </subcellularLocation>
    <subcellularLocation>
        <location evidence="1">Membrane</location>
        <topology evidence="1">Multi-pass membrane protein</topology>
    </subcellularLocation>
</comment>
<evidence type="ECO:0000256" key="6">
    <source>
        <dbReference type="RuleBase" id="RU363041"/>
    </source>
</evidence>
<feature type="transmembrane region" description="Helical" evidence="6">
    <location>
        <begin position="121"/>
        <end position="141"/>
    </location>
</feature>
<reference evidence="7 8" key="1">
    <citation type="submission" date="2018-08" db="EMBL/GenBank/DDBJ databases">
        <title>Genomic taxonomy of the Vibrionaceae family.</title>
        <authorList>
            <person name="Gomez-Gil B."/>
            <person name="Tanaka M."/>
            <person name="Sawabe T."/>
            <person name="Enciso-Ibarra K."/>
        </authorList>
    </citation>
    <scope>NUCLEOTIDE SEQUENCE [LARGE SCALE GENOMIC DNA]</scope>
    <source>
        <strain evidence="7 8">CAIM 1831</strain>
    </source>
</reference>
<feature type="transmembrane region" description="Helical" evidence="6">
    <location>
        <begin position="229"/>
        <end position="246"/>
    </location>
</feature>
<gene>
    <name evidence="7" type="ORF">D1115_13330</name>
</gene>
<name>A0ABM6YW58_9VIBR</name>
<feature type="transmembrane region" description="Helical" evidence="6">
    <location>
        <begin position="20"/>
        <end position="43"/>
    </location>
</feature>
<evidence type="ECO:0000256" key="4">
    <source>
        <dbReference type="ARBA" id="ARBA00022989"/>
    </source>
</evidence>
<protein>
    <recommendedName>
        <fullName evidence="6">Probable membrane transporter protein</fullName>
    </recommendedName>
</protein>
<proteinExistence type="inferred from homology"/>
<feature type="transmembrane region" description="Helical" evidence="6">
    <location>
        <begin position="55"/>
        <end position="77"/>
    </location>
</feature>
<dbReference type="InterPro" id="IPR002781">
    <property type="entry name" value="TM_pro_TauE-like"/>
</dbReference>
<organism evidence="7 8">
    <name type="scientific">Vibrio alfacsensis</name>
    <dbReference type="NCBI Taxonomy" id="1074311"/>
    <lineage>
        <taxon>Bacteria</taxon>
        <taxon>Pseudomonadati</taxon>
        <taxon>Pseudomonadota</taxon>
        <taxon>Gammaproteobacteria</taxon>
        <taxon>Vibrionales</taxon>
        <taxon>Vibrionaceae</taxon>
        <taxon>Vibrio</taxon>
    </lineage>
</organism>
<feature type="transmembrane region" description="Helical" evidence="6">
    <location>
        <begin position="253"/>
        <end position="272"/>
    </location>
</feature>
<evidence type="ECO:0000256" key="3">
    <source>
        <dbReference type="ARBA" id="ARBA00022692"/>
    </source>
</evidence>
<evidence type="ECO:0000256" key="2">
    <source>
        <dbReference type="ARBA" id="ARBA00009142"/>
    </source>
</evidence>
<dbReference type="Pfam" id="PF01925">
    <property type="entry name" value="TauE"/>
    <property type="match status" value="1"/>
</dbReference>
<feature type="transmembrane region" description="Helical" evidence="6">
    <location>
        <begin position="161"/>
        <end position="186"/>
    </location>
</feature>
<keyword evidence="5 6" id="KW-0472">Membrane</keyword>
<dbReference type="RefSeq" id="WP_128811716.1">
    <property type="nucleotide sequence ID" value="NZ_CP032093.1"/>
</dbReference>
<dbReference type="PANTHER" id="PTHR43701">
    <property type="entry name" value="MEMBRANE TRANSPORTER PROTEIN MJ0441-RELATED"/>
    <property type="match status" value="1"/>
</dbReference>
<dbReference type="Proteomes" id="UP000262832">
    <property type="component" value="Chromosome I"/>
</dbReference>
<evidence type="ECO:0000256" key="5">
    <source>
        <dbReference type="ARBA" id="ARBA00023136"/>
    </source>
</evidence>
<evidence type="ECO:0000313" key="8">
    <source>
        <dbReference type="Proteomes" id="UP000262832"/>
    </source>
</evidence>
<evidence type="ECO:0000313" key="7">
    <source>
        <dbReference type="EMBL" id="AXY01974.1"/>
    </source>
</evidence>
<comment type="similarity">
    <text evidence="2 6">Belongs to the 4-toluene sulfonate uptake permease (TSUP) (TC 2.A.102) family.</text>
</comment>
<keyword evidence="6" id="KW-1003">Cell membrane</keyword>